<name>A0A0D7VZU6_9FLAO</name>
<keyword evidence="3" id="KW-1185">Reference proteome</keyword>
<organism evidence="2 3">
    <name type="scientific">Neotamlana nanhaiensis</name>
    <dbReference type="NCBI Taxonomy" id="1382798"/>
    <lineage>
        <taxon>Bacteria</taxon>
        <taxon>Pseudomonadati</taxon>
        <taxon>Bacteroidota</taxon>
        <taxon>Flavobacteriia</taxon>
        <taxon>Flavobacteriales</taxon>
        <taxon>Flavobacteriaceae</taxon>
        <taxon>Neotamlana</taxon>
    </lineage>
</organism>
<dbReference type="PATRIC" id="fig|1382798.3.peg.1060"/>
<feature type="transmembrane region" description="Helical" evidence="1">
    <location>
        <begin position="31"/>
        <end position="57"/>
    </location>
</feature>
<evidence type="ECO:0000313" key="2">
    <source>
        <dbReference type="EMBL" id="KJD31963.1"/>
    </source>
</evidence>
<reference evidence="2 3" key="1">
    <citation type="journal article" date="2015" name="Antonie Van Leeuwenhoek">
        <title>Tamlana nanhaiensis sp. nov., isolated from surface seawater collected from the South China Sea.</title>
        <authorList>
            <person name="Liu X."/>
            <person name="Lai Q."/>
            <person name="Du Y."/>
            <person name="Li G."/>
            <person name="Sun F."/>
            <person name="Shao Z."/>
        </authorList>
    </citation>
    <scope>NUCLEOTIDE SEQUENCE [LARGE SCALE GENOMIC DNA]</scope>
    <source>
        <strain evidence="2 3">FHC16</strain>
    </source>
</reference>
<dbReference type="OrthoDB" id="9813621at2"/>
<sequence>MKKTLKIGLPIATCILLIPLITMLFSREVNWSFFDFLVAAVLLYGTVFTISFILNTFKSKTQRLLLSVIIISAIILIWIELAVGIFGSPLAGS</sequence>
<dbReference type="AlphaFoldDB" id="A0A0D7VZU6"/>
<comment type="caution">
    <text evidence="2">The sequence shown here is derived from an EMBL/GenBank/DDBJ whole genome shotgun (WGS) entry which is preliminary data.</text>
</comment>
<evidence type="ECO:0000313" key="3">
    <source>
        <dbReference type="Proteomes" id="UP000032361"/>
    </source>
</evidence>
<proteinExistence type="predicted"/>
<keyword evidence="1" id="KW-0812">Transmembrane</keyword>
<evidence type="ECO:0000256" key="1">
    <source>
        <dbReference type="SAM" id="Phobius"/>
    </source>
</evidence>
<keyword evidence="1" id="KW-1133">Transmembrane helix</keyword>
<keyword evidence="1" id="KW-0472">Membrane</keyword>
<dbReference type="STRING" id="1382798.PK35_12515"/>
<dbReference type="Proteomes" id="UP000032361">
    <property type="component" value="Unassembled WGS sequence"/>
</dbReference>
<gene>
    <name evidence="2" type="ORF">PK35_12515</name>
</gene>
<protein>
    <submittedName>
        <fullName evidence="2">Membrane protein</fullName>
    </submittedName>
</protein>
<feature type="transmembrane region" description="Helical" evidence="1">
    <location>
        <begin position="64"/>
        <end position="87"/>
    </location>
</feature>
<feature type="transmembrane region" description="Helical" evidence="1">
    <location>
        <begin position="7"/>
        <end position="25"/>
    </location>
</feature>
<dbReference type="EMBL" id="JTDV01000011">
    <property type="protein sequence ID" value="KJD31963.1"/>
    <property type="molecule type" value="Genomic_DNA"/>
</dbReference>
<accession>A0A0D7VZU6</accession>